<dbReference type="EMBL" id="FOTF01000002">
    <property type="protein sequence ID" value="SFK81009.1"/>
    <property type="molecule type" value="Genomic_DNA"/>
</dbReference>
<dbReference type="Proteomes" id="UP000199550">
    <property type="component" value="Unassembled WGS sequence"/>
</dbReference>
<name>A0A1I4CL87_9RHOB</name>
<proteinExistence type="predicted"/>
<dbReference type="STRING" id="195913.SAMN04488004_102189"/>
<keyword evidence="2" id="KW-1185">Reference proteome</keyword>
<organism evidence="1 2">
    <name type="scientific">Loktanella salsilacus</name>
    <dbReference type="NCBI Taxonomy" id="195913"/>
    <lineage>
        <taxon>Bacteria</taxon>
        <taxon>Pseudomonadati</taxon>
        <taxon>Pseudomonadota</taxon>
        <taxon>Alphaproteobacteria</taxon>
        <taxon>Rhodobacterales</taxon>
        <taxon>Roseobacteraceae</taxon>
        <taxon>Loktanella</taxon>
    </lineage>
</organism>
<evidence type="ECO:0000313" key="1">
    <source>
        <dbReference type="EMBL" id="SFK81009.1"/>
    </source>
</evidence>
<accession>A0A1I4CL87</accession>
<evidence type="ECO:0000313" key="2">
    <source>
        <dbReference type="Proteomes" id="UP000199550"/>
    </source>
</evidence>
<dbReference type="AlphaFoldDB" id="A0A1I4CL87"/>
<sequence length="42" mass="4602">MRVLRLIEHAAVSGAVTMMKQAAKEPGCLLLLPAFYMVDLRG</sequence>
<gene>
    <name evidence="1" type="ORF">SAMN04488004_102189</name>
</gene>
<reference evidence="1 2" key="1">
    <citation type="submission" date="2016-10" db="EMBL/GenBank/DDBJ databases">
        <authorList>
            <person name="de Groot N.N."/>
        </authorList>
    </citation>
    <scope>NUCLEOTIDE SEQUENCE [LARGE SCALE GENOMIC DNA]</scope>
    <source>
        <strain evidence="1 2">DSM 16199</strain>
    </source>
</reference>
<protein>
    <submittedName>
        <fullName evidence="1">Uncharacterized protein</fullName>
    </submittedName>
</protein>